<dbReference type="PANTHER" id="PTHR43194:SF2">
    <property type="entry name" value="PEROXISOMAL MEMBRANE PROTEIN LPX1"/>
    <property type="match status" value="1"/>
</dbReference>
<reference evidence="2 3" key="1">
    <citation type="submission" date="2018-12" db="EMBL/GenBank/DDBJ databases">
        <title>The whole draft genome of Streptomyce luteoverticillatus CGMCC 15060.</title>
        <authorList>
            <person name="Feng Z."/>
            <person name="Chen G."/>
            <person name="Zhang J."/>
            <person name="Zhu H."/>
            <person name="Yu X."/>
            <person name="Zhang W."/>
            <person name="Zhang X."/>
        </authorList>
    </citation>
    <scope>NUCLEOTIDE SEQUENCE [LARGE SCALE GENOMIC DNA]</scope>
    <source>
        <strain evidence="2 3">CGMCC 15060</strain>
    </source>
</reference>
<dbReference type="InterPro" id="IPR029058">
    <property type="entry name" value="AB_hydrolase_fold"/>
</dbReference>
<proteinExistence type="predicted"/>
<dbReference type="GO" id="GO:0016787">
    <property type="term" value="F:hydrolase activity"/>
    <property type="evidence" value="ECO:0007669"/>
    <property type="project" value="UniProtKB-KW"/>
</dbReference>
<name>A0A3Q9G140_STRLT</name>
<accession>A0A3Q9G140</accession>
<dbReference type="PANTHER" id="PTHR43194">
    <property type="entry name" value="HYDROLASE ALPHA/BETA FOLD FAMILY"/>
    <property type="match status" value="1"/>
</dbReference>
<keyword evidence="3" id="KW-1185">Reference proteome</keyword>
<keyword evidence="2" id="KW-0378">Hydrolase</keyword>
<evidence type="ECO:0000313" key="2">
    <source>
        <dbReference type="EMBL" id="AZQ74994.1"/>
    </source>
</evidence>
<dbReference type="Gene3D" id="3.40.50.1820">
    <property type="entry name" value="alpha/beta hydrolase"/>
    <property type="match status" value="1"/>
</dbReference>
<dbReference type="Proteomes" id="UP000267900">
    <property type="component" value="Chromosome"/>
</dbReference>
<dbReference type="RefSeq" id="WP_126917496.1">
    <property type="nucleotide sequence ID" value="NZ_CP034587.1"/>
</dbReference>
<organism evidence="2 3">
    <name type="scientific">Streptomyces luteoverticillatus</name>
    <name type="common">Streptoverticillium luteoverticillatus</name>
    <dbReference type="NCBI Taxonomy" id="66425"/>
    <lineage>
        <taxon>Bacteria</taxon>
        <taxon>Bacillati</taxon>
        <taxon>Actinomycetota</taxon>
        <taxon>Actinomycetes</taxon>
        <taxon>Kitasatosporales</taxon>
        <taxon>Streptomycetaceae</taxon>
        <taxon>Streptomyces</taxon>
    </lineage>
</organism>
<sequence>MSSIELSSGPIGYQDTGGNGPVLVFGHGVPMDGAQWRKVVPLLDGYRCILPTLPLGGHLRPMEPGADLSHRGVARLLGEFIERLGLDDVTLVLNDWGGGQFLVLEEQGRKVARMVLVACEAFDNYPPGPAKALAAVCRIPGGLRLLTQLMRIPAVRSHPKGYGGMSRRGLPDEIVKGWFAPATRNKDIRRDFAKFATSAPDRETLLDWSRQLSGFDRPVLVVWATEDPLMPREHGPRLADLYPKGQLVEITDSSTLVPEDQPEKLAAVVKDFLRRTGADPSTGAPSEGG</sequence>
<dbReference type="Pfam" id="PF12697">
    <property type="entry name" value="Abhydrolase_6"/>
    <property type="match status" value="1"/>
</dbReference>
<dbReference type="InterPro" id="IPR050228">
    <property type="entry name" value="Carboxylesterase_BioH"/>
</dbReference>
<dbReference type="AlphaFoldDB" id="A0A3Q9G140"/>
<dbReference type="EMBL" id="CP034587">
    <property type="protein sequence ID" value="AZQ74994.1"/>
    <property type="molecule type" value="Genomic_DNA"/>
</dbReference>
<dbReference type="OrthoDB" id="3400345at2"/>
<protein>
    <submittedName>
        <fullName evidence="2">Alpha/beta hydrolase</fullName>
    </submittedName>
</protein>
<feature type="domain" description="AB hydrolase-1" evidence="1">
    <location>
        <begin position="23"/>
        <end position="267"/>
    </location>
</feature>
<evidence type="ECO:0000259" key="1">
    <source>
        <dbReference type="Pfam" id="PF12697"/>
    </source>
</evidence>
<evidence type="ECO:0000313" key="3">
    <source>
        <dbReference type="Proteomes" id="UP000267900"/>
    </source>
</evidence>
<dbReference type="InterPro" id="IPR000073">
    <property type="entry name" value="AB_hydrolase_1"/>
</dbReference>
<gene>
    <name evidence="2" type="ORF">EKH77_30895</name>
</gene>
<dbReference type="SUPFAM" id="SSF53474">
    <property type="entry name" value="alpha/beta-Hydrolases"/>
    <property type="match status" value="1"/>
</dbReference>